<keyword evidence="5" id="KW-1185">Reference proteome</keyword>
<feature type="transmembrane region" description="Helical" evidence="2">
    <location>
        <begin position="539"/>
        <end position="563"/>
    </location>
</feature>
<evidence type="ECO:0000256" key="3">
    <source>
        <dbReference type="SAM" id="SignalP"/>
    </source>
</evidence>
<feature type="region of interest" description="Disordered" evidence="1">
    <location>
        <begin position="509"/>
        <end position="530"/>
    </location>
</feature>
<accession>K0SFX4</accession>
<proteinExistence type="predicted"/>
<dbReference type="EMBL" id="AGNL01016506">
    <property type="protein sequence ID" value="EJK65048.1"/>
    <property type="molecule type" value="Genomic_DNA"/>
</dbReference>
<feature type="region of interest" description="Disordered" evidence="1">
    <location>
        <begin position="33"/>
        <end position="52"/>
    </location>
</feature>
<dbReference type="OMA" id="GLICHIP"/>
<dbReference type="PANTHER" id="PTHR33683">
    <property type="entry name" value="1, PUTATIVE-RELATED"/>
    <property type="match status" value="1"/>
</dbReference>
<feature type="region of interest" description="Disordered" evidence="1">
    <location>
        <begin position="575"/>
        <end position="682"/>
    </location>
</feature>
<evidence type="ECO:0000313" key="4">
    <source>
        <dbReference type="EMBL" id="EJK65048.1"/>
    </source>
</evidence>
<name>K0SFX4_THAOC</name>
<feature type="chain" id="PRO_5003837125" evidence="3">
    <location>
        <begin position="30"/>
        <end position="682"/>
    </location>
</feature>
<feature type="compositionally biased region" description="Basic and acidic residues" evidence="1">
    <location>
        <begin position="576"/>
        <end position="599"/>
    </location>
</feature>
<dbReference type="AlphaFoldDB" id="K0SFX4"/>
<sequence length="682" mass="73647">MATTGRTRVRVRLVAAVLYAAAMQQSTVARVARGRGPAATVPPAPGRSSLGLGDTTLQNRHLEVLNGTLGDNGYPSICHAAASTSPIAAANRTGGQGIVFTVQSNKDDDVGLTVTSLGFFVDPFMLSSNDVDYEVYKLKDELGGVYASPNRLQFNPSSVAQGGFDYRLNKDYWDKIAFGEIKQDDVEVSSVTEGEDGGDYYRIPFKNFQSTYIPGNNASQSFYITVKQGGSFVTVYPPDGASVNDILPIASPDVDVNGGLAPRILVGEGTVSSPSSDWPSSPYLFQAKAFVGKVFYETSCPTQAPSFSLVPSSSPTISESTAPSFGPSSQPSSMASDVPSLMPSQTPSAGYKIPVSSVVFIGVTAECQPGADLPEEELQVVTDVVADVAEEAAASDPNLIIIEVKPIGVECVVKKRARRLEMQRRFLPTGSSSIDFSMVITGEYRPPIRGQDVQPPDIGELTEESINRDPEAFVKDLQTRAGDSSPLQDVKDLSVESIVIPPETLEGANDLSELTFTKSPTRRPSPPPTIVPEDKTASILLVCIVCFSGLIVFLGAFQLFRYGERRAVQKRRKKMERAEMKKEEETEKRLQQMEWDAKNGSRRAPTNLSVDGGAQWYPSEMKNAPHSQHPLQYGSSASSPYPPHPHYPTPPGAYIYPHTVNSQGQYPPHDPMPSHGGHYPAD</sequence>
<feature type="region of interest" description="Disordered" evidence="1">
    <location>
        <begin position="318"/>
        <end position="343"/>
    </location>
</feature>
<dbReference type="eggNOG" id="ENOG502TBJV">
    <property type="taxonomic scope" value="Eukaryota"/>
</dbReference>
<protein>
    <submittedName>
        <fullName evidence="4">Uncharacterized protein</fullName>
    </submittedName>
</protein>
<gene>
    <name evidence="4" type="ORF">THAOC_14151</name>
</gene>
<dbReference type="Proteomes" id="UP000266841">
    <property type="component" value="Unassembled WGS sequence"/>
</dbReference>
<evidence type="ECO:0000256" key="1">
    <source>
        <dbReference type="SAM" id="MobiDB-lite"/>
    </source>
</evidence>
<evidence type="ECO:0000313" key="5">
    <source>
        <dbReference type="Proteomes" id="UP000266841"/>
    </source>
</evidence>
<keyword evidence="3" id="KW-0732">Signal</keyword>
<keyword evidence="2" id="KW-1133">Transmembrane helix</keyword>
<reference evidence="4 5" key="1">
    <citation type="journal article" date="2012" name="Genome Biol.">
        <title>Genome and low-iron response of an oceanic diatom adapted to chronic iron limitation.</title>
        <authorList>
            <person name="Lommer M."/>
            <person name="Specht M."/>
            <person name="Roy A.S."/>
            <person name="Kraemer L."/>
            <person name="Andreson R."/>
            <person name="Gutowska M.A."/>
            <person name="Wolf J."/>
            <person name="Bergner S.V."/>
            <person name="Schilhabel M.B."/>
            <person name="Klostermeier U.C."/>
            <person name="Beiko R.G."/>
            <person name="Rosenstiel P."/>
            <person name="Hippler M."/>
            <person name="Laroche J."/>
        </authorList>
    </citation>
    <scope>NUCLEOTIDE SEQUENCE [LARGE SCALE GENOMIC DNA]</scope>
    <source>
        <strain evidence="4 5">CCMP1005</strain>
    </source>
</reference>
<dbReference type="OrthoDB" id="10665084at2759"/>
<feature type="compositionally biased region" description="Pro residues" evidence="1">
    <location>
        <begin position="640"/>
        <end position="651"/>
    </location>
</feature>
<keyword evidence="2" id="KW-0472">Membrane</keyword>
<keyword evidence="2" id="KW-0812">Transmembrane</keyword>
<evidence type="ECO:0000256" key="2">
    <source>
        <dbReference type="SAM" id="Phobius"/>
    </source>
</evidence>
<feature type="compositionally biased region" description="Polar residues" evidence="1">
    <location>
        <begin position="318"/>
        <end position="335"/>
    </location>
</feature>
<dbReference type="PANTHER" id="PTHR33683:SF46">
    <property type="entry name" value="SUSHI DOMAIN-CONTAINING PROTEIN"/>
    <property type="match status" value="1"/>
</dbReference>
<organism evidence="4 5">
    <name type="scientific">Thalassiosira oceanica</name>
    <name type="common">Marine diatom</name>
    <dbReference type="NCBI Taxonomy" id="159749"/>
    <lineage>
        <taxon>Eukaryota</taxon>
        <taxon>Sar</taxon>
        <taxon>Stramenopiles</taxon>
        <taxon>Ochrophyta</taxon>
        <taxon>Bacillariophyta</taxon>
        <taxon>Coscinodiscophyceae</taxon>
        <taxon>Thalassiosirophycidae</taxon>
        <taxon>Thalassiosirales</taxon>
        <taxon>Thalassiosiraceae</taxon>
        <taxon>Thalassiosira</taxon>
    </lineage>
</organism>
<comment type="caution">
    <text evidence="4">The sequence shown here is derived from an EMBL/GenBank/DDBJ whole genome shotgun (WGS) entry which is preliminary data.</text>
</comment>
<feature type="signal peptide" evidence="3">
    <location>
        <begin position="1"/>
        <end position="29"/>
    </location>
</feature>